<evidence type="ECO:0000256" key="1">
    <source>
        <dbReference type="ARBA" id="ARBA00001974"/>
    </source>
</evidence>
<evidence type="ECO:0000256" key="18">
    <source>
        <dbReference type="SAM" id="Coils"/>
    </source>
</evidence>
<comment type="function">
    <text evidence="15">Catalyzes the conversion of monodehydroascorbate to ascorbate, oxidizing NADH in the process.</text>
</comment>
<keyword evidence="14" id="KW-0676">Redox-active center</keyword>
<evidence type="ECO:0000256" key="5">
    <source>
        <dbReference type="ARBA" id="ARBA00022630"/>
    </source>
</evidence>
<dbReference type="InterPro" id="IPR021640">
    <property type="entry name" value="Mediator_Med28"/>
</dbReference>
<evidence type="ECO:0000256" key="12">
    <source>
        <dbReference type="ARBA" id="ARBA00023163"/>
    </source>
</evidence>
<keyword evidence="8" id="KW-0560">Oxidoreductase</keyword>
<dbReference type="PANTHER" id="PTHR43557">
    <property type="entry name" value="APOPTOSIS-INDUCING FACTOR 1"/>
    <property type="match status" value="1"/>
</dbReference>
<dbReference type="AlphaFoldDB" id="A0A8S9K3H5"/>
<dbReference type="EMBL" id="QGKY02000190">
    <property type="protein sequence ID" value="KAF2588974.1"/>
    <property type="molecule type" value="Genomic_DNA"/>
</dbReference>
<evidence type="ECO:0000256" key="10">
    <source>
        <dbReference type="ARBA" id="ARBA00023027"/>
    </source>
</evidence>
<keyword evidence="11 18" id="KW-0175">Coiled coil</keyword>
<dbReference type="GO" id="GO:0016656">
    <property type="term" value="F:monodehydroascorbate reductase (NADH) activity"/>
    <property type="evidence" value="ECO:0007669"/>
    <property type="project" value="UniProtKB-EC"/>
</dbReference>
<evidence type="ECO:0000256" key="4">
    <source>
        <dbReference type="ARBA" id="ARBA00006442"/>
    </source>
</evidence>
<organism evidence="22">
    <name type="scientific">Brassica cretica</name>
    <name type="common">Mustard</name>
    <dbReference type="NCBI Taxonomy" id="69181"/>
    <lineage>
        <taxon>Eukaryota</taxon>
        <taxon>Viridiplantae</taxon>
        <taxon>Streptophyta</taxon>
        <taxon>Embryophyta</taxon>
        <taxon>Tracheophyta</taxon>
        <taxon>Spermatophyta</taxon>
        <taxon>Magnoliopsida</taxon>
        <taxon>eudicotyledons</taxon>
        <taxon>Gunneridae</taxon>
        <taxon>Pentapetalae</taxon>
        <taxon>rosids</taxon>
        <taxon>malvids</taxon>
        <taxon>Brassicales</taxon>
        <taxon>Brassicaceae</taxon>
        <taxon>Brassiceae</taxon>
        <taxon>Brassica</taxon>
    </lineage>
</organism>
<dbReference type="SUPFAM" id="SSF51905">
    <property type="entry name" value="FAD/NAD(P)-binding domain"/>
    <property type="match status" value="1"/>
</dbReference>
<evidence type="ECO:0000256" key="7">
    <source>
        <dbReference type="ARBA" id="ARBA00022857"/>
    </source>
</evidence>
<name>A0A8S9K3H5_BRACR</name>
<accession>A0A8S9K3H5</accession>
<dbReference type="Pfam" id="PF21791">
    <property type="entry name" value="MDHAR3-like_C"/>
    <property type="match status" value="1"/>
</dbReference>
<evidence type="ECO:0000256" key="8">
    <source>
        <dbReference type="ARBA" id="ARBA00023002"/>
    </source>
</evidence>
<evidence type="ECO:0000256" key="2">
    <source>
        <dbReference type="ARBA" id="ARBA00004123"/>
    </source>
</evidence>
<comment type="catalytic activity">
    <reaction evidence="17">
        <text>2 monodehydro-L-ascorbate radical + NADH + H(+) = 2 L-ascorbate + NAD(+)</text>
        <dbReference type="Rhea" id="RHEA:14581"/>
        <dbReference type="ChEBI" id="CHEBI:15378"/>
        <dbReference type="ChEBI" id="CHEBI:38290"/>
        <dbReference type="ChEBI" id="CHEBI:57540"/>
        <dbReference type="ChEBI" id="CHEBI:57945"/>
        <dbReference type="ChEBI" id="CHEBI:59513"/>
        <dbReference type="EC" id="1.6.5.4"/>
    </reaction>
</comment>
<dbReference type="FunFam" id="3.30.390.30:FF:000013">
    <property type="entry name" value="Monodehydroascorbate reductase 3"/>
    <property type="match status" value="1"/>
</dbReference>
<dbReference type="Pfam" id="PF11594">
    <property type="entry name" value="Med28"/>
    <property type="match status" value="1"/>
</dbReference>
<dbReference type="PRINTS" id="PR00368">
    <property type="entry name" value="FADPNR"/>
</dbReference>
<comment type="cofactor">
    <cofactor evidence="1">
        <name>FAD</name>
        <dbReference type="ChEBI" id="CHEBI:57692"/>
    </cofactor>
</comment>
<dbReference type="EC" id="1.6.5.4" evidence="16"/>
<reference evidence="22" key="1">
    <citation type="submission" date="2019-12" db="EMBL/GenBank/DDBJ databases">
        <title>Genome sequencing and annotation of Brassica cretica.</title>
        <authorList>
            <person name="Studholme D.J."/>
            <person name="Sarris P.F."/>
        </authorList>
    </citation>
    <scope>NUCLEOTIDE SEQUENCE</scope>
    <source>
        <strain evidence="22">PFS-102/07</strain>
        <tissue evidence="22">Leaf</tissue>
    </source>
</reference>
<dbReference type="GO" id="GO:0005634">
    <property type="term" value="C:nucleus"/>
    <property type="evidence" value="ECO:0007669"/>
    <property type="project" value="UniProtKB-SubCell"/>
</dbReference>
<keyword evidence="9" id="KW-0805">Transcription regulation</keyword>
<comment type="subcellular location">
    <subcellularLocation>
        <location evidence="2">Nucleus</location>
    </subcellularLocation>
</comment>
<evidence type="ECO:0000256" key="17">
    <source>
        <dbReference type="ARBA" id="ARBA00048948"/>
    </source>
</evidence>
<keyword evidence="6" id="KW-0274">FAD</keyword>
<feature type="compositionally biased region" description="Pro residues" evidence="19">
    <location>
        <begin position="1"/>
        <end position="20"/>
    </location>
</feature>
<keyword evidence="7" id="KW-0521">NADP</keyword>
<dbReference type="SUPFAM" id="SSF55424">
    <property type="entry name" value="FAD/NAD-linked reductases, dimerisation (C-terminal) domain"/>
    <property type="match status" value="1"/>
</dbReference>
<feature type="region of interest" description="Disordered" evidence="19">
    <location>
        <begin position="1"/>
        <end position="34"/>
    </location>
</feature>
<keyword evidence="10" id="KW-0520">NAD</keyword>
<evidence type="ECO:0000259" key="21">
    <source>
        <dbReference type="Pfam" id="PF21791"/>
    </source>
</evidence>
<keyword evidence="13" id="KW-0539">Nucleus</keyword>
<sequence length="470" mass="52347">MDYQPQPPPSSDPSPSPSDRPPGITSPETPSNNQNHEIEDIMACVTALEAALLPCLPARELQAIDRSPHPSHQSQSLFLSLDLHFTVENKKAMASCLVIDSLEVVCSFLLGLVCAIEYYYFDVERHARDFMEAAKKLQLYFMGLKRENHAPTRAESLRKEISVMEEELKTKEELIKKHSRLIQESQKLVKEQIEKHRVELEKLHSYIHMRTTWGGLALQWHVLCHDASYLRIHVMPRLFTADIAAFYETYYTNKGVKIIKGTVASGFTAHPNGEVNEVQLKDGRSLEADIVIVGVGAKPLTALFKGQVEEDKGGIKTDAFFKTSVPDVYAVGDVATFPLKMYGDMRRVEHVDHSRKSAEQAVKAIKAAEGGGAVEEYDYLPFFYSRSFDLSWQFYGDNVGDSVLFGDSNPSNPKPRFGAYWVQDGKVVGAFMEGGSGDENKALAKVAKARPAAESLDDLTKQGISFAAKI</sequence>
<keyword evidence="5" id="KW-0285">Flavoprotein</keyword>
<evidence type="ECO:0000256" key="6">
    <source>
        <dbReference type="ARBA" id="ARBA00022827"/>
    </source>
</evidence>
<dbReference type="Pfam" id="PF07992">
    <property type="entry name" value="Pyr_redox_2"/>
    <property type="match status" value="1"/>
</dbReference>
<proteinExistence type="inferred from homology"/>
<evidence type="ECO:0000256" key="13">
    <source>
        <dbReference type="ARBA" id="ARBA00023242"/>
    </source>
</evidence>
<comment type="similarity">
    <text evidence="4">Belongs to the FAD-dependent oxidoreductase family.</text>
</comment>
<dbReference type="InterPro" id="IPR050446">
    <property type="entry name" value="FAD-oxidoreductase/Apoptosis"/>
</dbReference>
<evidence type="ECO:0000259" key="20">
    <source>
        <dbReference type="Pfam" id="PF07992"/>
    </source>
</evidence>
<evidence type="ECO:0000256" key="11">
    <source>
        <dbReference type="ARBA" id="ARBA00023054"/>
    </source>
</evidence>
<evidence type="ECO:0000256" key="16">
    <source>
        <dbReference type="ARBA" id="ARBA00038920"/>
    </source>
</evidence>
<evidence type="ECO:0000256" key="14">
    <source>
        <dbReference type="ARBA" id="ARBA00023284"/>
    </source>
</evidence>
<dbReference type="PANTHER" id="PTHR43557:SF5">
    <property type="entry name" value="MONODEHYDROASCORBATE REDUCTASE 1, PEROXISOMAL"/>
    <property type="match status" value="1"/>
</dbReference>
<comment type="similarity">
    <text evidence="3">Belongs to the Mediator complex subunit 28 family.</text>
</comment>
<dbReference type="GO" id="GO:0005737">
    <property type="term" value="C:cytoplasm"/>
    <property type="evidence" value="ECO:0007669"/>
    <property type="project" value="TreeGrafter"/>
</dbReference>
<feature type="coiled-coil region" evidence="18">
    <location>
        <begin position="154"/>
        <end position="191"/>
    </location>
</feature>
<evidence type="ECO:0000256" key="3">
    <source>
        <dbReference type="ARBA" id="ARBA00005571"/>
    </source>
</evidence>
<dbReference type="Gene3D" id="3.30.390.30">
    <property type="match status" value="1"/>
</dbReference>
<gene>
    <name evidence="22" type="ORF">F2Q70_00040805</name>
</gene>
<feature type="domain" description="Monodehydroascorbate reductase 3-like C-terminal" evidence="21">
    <location>
        <begin position="380"/>
        <end position="467"/>
    </location>
</feature>
<keyword evidence="12" id="KW-0804">Transcription</keyword>
<dbReference type="InterPro" id="IPR016156">
    <property type="entry name" value="FAD/NAD-linked_Rdtase_dimer_sf"/>
</dbReference>
<dbReference type="InterPro" id="IPR036188">
    <property type="entry name" value="FAD/NAD-bd_sf"/>
</dbReference>
<feature type="domain" description="FAD/NAD(P)-binding" evidence="20">
    <location>
        <begin position="232"/>
        <end position="357"/>
    </location>
</feature>
<evidence type="ECO:0000256" key="19">
    <source>
        <dbReference type="SAM" id="MobiDB-lite"/>
    </source>
</evidence>
<evidence type="ECO:0000256" key="15">
    <source>
        <dbReference type="ARBA" id="ARBA00037189"/>
    </source>
</evidence>
<evidence type="ECO:0000256" key="9">
    <source>
        <dbReference type="ARBA" id="ARBA00023015"/>
    </source>
</evidence>
<dbReference type="InterPro" id="IPR023753">
    <property type="entry name" value="FAD/NAD-binding_dom"/>
</dbReference>
<evidence type="ECO:0000313" key="22">
    <source>
        <dbReference type="EMBL" id="KAF2588974.1"/>
    </source>
</evidence>
<dbReference type="Gene3D" id="3.50.50.60">
    <property type="entry name" value="FAD/NAD(P)-binding domain"/>
    <property type="match status" value="1"/>
</dbReference>
<comment type="caution">
    <text evidence="22">The sequence shown here is derived from an EMBL/GenBank/DDBJ whole genome shotgun (WGS) entry which is preliminary data.</text>
</comment>
<dbReference type="PRINTS" id="PR00469">
    <property type="entry name" value="PNDRDTASEII"/>
</dbReference>
<protein>
    <recommendedName>
        <fullName evidence="16">monodehydroascorbate reductase (NADH)</fullName>
        <ecNumber evidence="16">1.6.5.4</ecNumber>
    </recommendedName>
</protein>
<dbReference type="InterPro" id="IPR048618">
    <property type="entry name" value="MDHAR3-like_C"/>
</dbReference>